<dbReference type="NCBIfam" id="NF037995">
    <property type="entry name" value="TRAP_S1"/>
    <property type="match status" value="1"/>
</dbReference>
<dbReference type="Proteomes" id="UP000092544">
    <property type="component" value="Unassembled WGS sequence"/>
</dbReference>
<protein>
    <submittedName>
        <fullName evidence="3">Bacterial extracellular solute-binding protein, family 7</fullName>
    </submittedName>
</protein>
<dbReference type="EMBL" id="FLOB01000027">
    <property type="protein sequence ID" value="SBS38089.1"/>
    <property type="molecule type" value="Genomic_DNA"/>
</dbReference>
<keyword evidence="1 2" id="KW-0732">Signal</keyword>
<dbReference type="PANTHER" id="PTHR33376">
    <property type="match status" value="1"/>
</dbReference>
<reference evidence="3 4" key="1">
    <citation type="submission" date="2016-06" db="EMBL/GenBank/DDBJ databases">
        <authorList>
            <person name="Kjaerup R.B."/>
            <person name="Dalgaard T.S."/>
            <person name="Juul-Madsen H.R."/>
        </authorList>
    </citation>
    <scope>NUCLEOTIDE SEQUENCE [LARGE SCALE GENOMIC DNA]</scope>
    <source>
        <strain evidence="3 4">CECT 8886</strain>
    </source>
</reference>
<evidence type="ECO:0000256" key="2">
    <source>
        <dbReference type="SAM" id="SignalP"/>
    </source>
</evidence>
<dbReference type="SUPFAM" id="SSF53850">
    <property type="entry name" value="Periplasmic binding protein-like II"/>
    <property type="match status" value="1"/>
</dbReference>
<gene>
    <name evidence="3" type="ORF">MSP8886_04385</name>
</gene>
<dbReference type="CDD" id="cd13665">
    <property type="entry name" value="PBP2_TRAP_Dctp3_4"/>
    <property type="match status" value="1"/>
</dbReference>
<dbReference type="OrthoDB" id="9177965at2"/>
<accession>A0A1A8TVI2</accession>
<dbReference type="AlphaFoldDB" id="A0A1A8TVI2"/>
<dbReference type="STRING" id="1792290.MSP8886_04385"/>
<sequence>MKLKHLLLTCVTLLFATNLFAQTIRVASWLPPTNPMNAVVIPEWGKAISKATNGRLKVEIVYGMGHPKSMWNLVEDGIVDASYSYHGYVPGRFELPQVVEQPGLGTNAEAASYALWNTYQKYFAKSHEFDGLKLLALFTHGPGQIYSNFPIKDIKDLENKKIRIGGGVQSQLADRFHITPVGAPAPKVYEMMQQGVIDGAFLPVGEMKTLRLAEVTKDLTLFPNGLYMGSFSMFMNPDVFDDLSKQDQEAINKASGEVLSVLAGKAWDAGDVAGLQSAREAGVKIHVVKPNSTLAKEVNQRIDNVATEWVKGVDKKGFNGDAALSYLRETAMQYAAKHKE</sequence>
<feature type="signal peptide" evidence="2">
    <location>
        <begin position="1"/>
        <end position="21"/>
    </location>
</feature>
<dbReference type="InterPro" id="IPR038404">
    <property type="entry name" value="TRAP_DctP_sf"/>
</dbReference>
<dbReference type="Gene3D" id="3.40.190.170">
    <property type="entry name" value="Bacterial extracellular solute-binding protein, family 7"/>
    <property type="match status" value="1"/>
</dbReference>
<dbReference type="Pfam" id="PF03480">
    <property type="entry name" value="DctP"/>
    <property type="match status" value="1"/>
</dbReference>
<evidence type="ECO:0000313" key="4">
    <source>
        <dbReference type="Proteomes" id="UP000092544"/>
    </source>
</evidence>
<name>A0A1A8TVI2_9GAMM</name>
<organism evidence="3 4">
    <name type="scientific">Marinomonas spartinae</name>
    <dbReference type="NCBI Taxonomy" id="1792290"/>
    <lineage>
        <taxon>Bacteria</taxon>
        <taxon>Pseudomonadati</taxon>
        <taxon>Pseudomonadota</taxon>
        <taxon>Gammaproteobacteria</taxon>
        <taxon>Oceanospirillales</taxon>
        <taxon>Oceanospirillaceae</taxon>
        <taxon>Marinomonas</taxon>
    </lineage>
</organism>
<proteinExistence type="predicted"/>
<feature type="chain" id="PRO_5008379287" evidence="2">
    <location>
        <begin position="22"/>
        <end position="340"/>
    </location>
</feature>
<evidence type="ECO:0000256" key="1">
    <source>
        <dbReference type="ARBA" id="ARBA00022729"/>
    </source>
</evidence>
<dbReference type="RefSeq" id="WP_067021174.1">
    <property type="nucleotide sequence ID" value="NZ_FLOB01000027.1"/>
</dbReference>
<keyword evidence="4" id="KW-1185">Reference proteome</keyword>
<evidence type="ECO:0000313" key="3">
    <source>
        <dbReference type="EMBL" id="SBS38089.1"/>
    </source>
</evidence>
<dbReference type="GO" id="GO:0055085">
    <property type="term" value="P:transmembrane transport"/>
    <property type="evidence" value="ECO:0007669"/>
    <property type="project" value="InterPro"/>
</dbReference>
<dbReference type="PANTHER" id="PTHR33376:SF15">
    <property type="entry name" value="BLL6794 PROTEIN"/>
    <property type="match status" value="1"/>
</dbReference>
<dbReference type="InterPro" id="IPR018389">
    <property type="entry name" value="DctP_fam"/>
</dbReference>